<evidence type="ECO:0000256" key="2">
    <source>
        <dbReference type="ARBA" id="ARBA00022737"/>
    </source>
</evidence>
<comment type="function">
    <text evidence="11">Part of a stress-induced multi-chaperone system, it is involved in the recovery of the cell from heat-induced damage, in cooperation with DnaK, DnaJ and GrpE.</text>
</comment>
<evidence type="ECO:0000256" key="9">
    <source>
        <dbReference type="PROSITE-ProRule" id="PRU01251"/>
    </source>
</evidence>
<dbReference type="PANTHER" id="PTHR11638">
    <property type="entry name" value="ATP-DEPENDENT CLP PROTEASE"/>
    <property type="match status" value="1"/>
</dbReference>
<evidence type="ECO:0000313" key="15">
    <source>
        <dbReference type="Proteomes" id="UP000610527"/>
    </source>
</evidence>
<keyword evidence="3 10" id="KW-0547">Nucleotide-binding</keyword>
<dbReference type="SMART" id="SM00382">
    <property type="entry name" value="AAA"/>
    <property type="match status" value="2"/>
</dbReference>
<dbReference type="InterPro" id="IPR019489">
    <property type="entry name" value="Clp_ATPase_C"/>
</dbReference>
<dbReference type="Pfam" id="PF07724">
    <property type="entry name" value="AAA_2"/>
    <property type="match status" value="1"/>
</dbReference>
<organism evidence="14 15">
    <name type="scientific">Staphylococcus borealis</name>
    <dbReference type="NCBI Taxonomy" id="2742203"/>
    <lineage>
        <taxon>Bacteria</taxon>
        <taxon>Bacillati</taxon>
        <taxon>Bacillota</taxon>
        <taxon>Bacilli</taxon>
        <taxon>Bacillales</taxon>
        <taxon>Staphylococcaceae</taxon>
        <taxon>Staphylococcus</taxon>
    </lineage>
</organism>
<comment type="similarity">
    <text evidence="1 10">Belongs to the ClpA/ClpB family.</text>
</comment>
<dbReference type="SMART" id="SM01086">
    <property type="entry name" value="ClpB_D2-small"/>
    <property type="match status" value="1"/>
</dbReference>
<dbReference type="InterPro" id="IPR003959">
    <property type="entry name" value="ATPase_AAA_core"/>
</dbReference>
<dbReference type="Pfam" id="PF02861">
    <property type="entry name" value="Clp_N"/>
    <property type="match status" value="1"/>
</dbReference>
<evidence type="ECO:0000256" key="4">
    <source>
        <dbReference type="ARBA" id="ARBA00022840"/>
    </source>
</evidence>
<protein>
    <recommendedName>
        <fullName evidence="11">Chaperone protein ClpB</fullName>
    </recommendedName>
</protein>
<evidence type="ECO:0000259" key="13">
    <source>
        <dbReference type="PROSITE" id="PS51903"/>
    </source>
</evidence>
<proteinExistence type="inferred from homology"/>
<comment type="caution">
    <text evidence="14">The sequence shown here is derived from an EMBL/GenBank/DDBJ whole genome shotgun (WGS) entry which is preliminary data.</text>
</comment>
<evidence type="ECO:0000313" key="14">
    <source>
        <dbReference type="EMBL" id="NUI83038.1"/>
    </source>
</evidence>
<dbReference type="Gene3D" id="1.10.8.60">
    <property type="match status" value="1"/>
</dbReference>
<keyword evidence="4 10" id="KW-0067">ATP-binding</keyword>
<gene>
    <name evidence="11 14" type="primary">clpB</name>
    <name evidence="14" type="ORF">HUN84_09965</name>
</gene>
<evidence type="ECO:0000256" key="1">
    <source>
        <dbReference type="ARBA" id="ARBA00008675"/>
    </source>
</evidence>
<feature type="compositionally biased region" description="Basic and acidic residues" evidence="12">
    <location>
        <begin position="442"/>
        <end position="454"/>
    </location>
</feature>
<feature type="region of interest" description="Disordered" evidence="12">
    <location>
        <begin position="442"/>
        <end position="464"/>
    </location>
</feature>
<dbReference type="PANTHER" id="PTHR11638:SF18">
    <property type="entry name" value="HEAT SHOCK PROTEIN 104"/>
    <property type="match status" value="1"/>
</dbReference>
<evidence type="ECO:0000256" key="11">
    <source>
        <dbReference type="RuleBase" id="RU362034"/>
    </source>
</evidence>
<dbReference type="InterPro" id="IPR018368">
    <property type="entry name" value="ClpA/B_CS1"/>
</dbReference>
<sequence length="869" mass="98101">MDINQMTYAIQGALQKAIELSKENELQNIEIEAILKGTLEETDSLFKSILERANIDTDKLNQAYNEKLKNYPSVQGDNIQYGQYIGSKANELLNKAESYMKEYEDDYISMEHVLRAAMDIDDTTKQIVGNKEEVVKEIITKVRGGNHVTSQNPEVNYEALEKYGRDLVEEVRQGKMDPVIGRDEEIRNTIRILSRKTKNNPVLIGEPGVGKTAIVEGLAQRIVRKDVPESLLDKTIFELDLSALVAGAKFRGEFEERLKAVLKEVKESDGRIILFIDEIHMLVGAGKTDGAMDAGNMLKPMLARGELHCIGATTLNEYREYIEKDSALERRFQKVGVSEPDVEDTISILRGLKERYEVYHGVRIQDRALVAAAELSDRYITDRFLPDKAIDLVDQACATIRTEMGSNPTELDQVNRRVMQLEIEESALKNESDNASKHRLEELQEELSNEKEKQASLQSRVEQEKEKIAKVQEKRAELDRSRQALEDAQTKGDLEKAAELQYGTIPQLEKELKAFEEAYQDEQGDSERMIREVVSDEEIGDIVSQWTGIPVSKLVETEREKLLSLSDILHERVVGQDKAVDLVSDAVVRARAGIKDPNRPIGSFLFLGPTGVGKTELAKSLAASLFDSEKHMIRIDMSEYMEKHSVSRLIGAPPGYVGHDEGGQLTEAVRRNPYSVILLDEVEKAHSDVFNVLLQILDEGRLTDSKGRSVDFKNTIIIMTSNIGSQVLLENVKDTGEITEDTEKAVMDSLHAFFKPEILNRMDDIVLFKPLSVNDMSMIVDKILTQLNIRLMDQRLSIEVSDDAKKWLGEEAYEPQFGARPLKRFVQRQIETPLARMMIKESMPEGTLIKVDLDGNDALTFDVQKPENE</sequence>
<dbReference type="InterPro" id="IPR028299">
    <property type="entry name" value="ClpA/B_CS2"/>
</dbReference>
<keyword evidence="11" id="KW-0963">Cytoplasm</keyword>
<dbReference type="CDD" id="cd19499">
    <property type="entry name" value="RecA-like_ClpB_Hsp104-like"/>
    <property type="match status" value="1"/>
</dbReference>
<dbReference type="CDD" id="cd00009">
    <property type="entry name" value="AAA"/>
    <property type="match status" value="1"/>
</dbReference>
<accession>A0ABX2LL86</accession>
<dbReference type="InterPro" id="IPR003593">
    <property type="entry name" value="AAA+_ATPase"/>
</dbReference>
<dbReference type="PROSITE" id="PS51903">
    <property type="entry name" value="CLP_R"/>
    <property type="match status" value="1"/>
</dbReference>
<dbReference type="PROSITE" id="PS00871">
    <property type="entry name" value="CLPAB_2"/>
    <property type="match status" value="1"/>
</dbReference>
<name>A0ABX2LL86_9STAP</name>
<keyword evidence="15" id="KW-1185">Reference proteome</keyword>
<comment type="subcellular location">
    <subcellularLocation>
        <location evidence="11">Cytoplasm</location>
    </subcellularLocation>
</comment>
<dbReference type="PRINTS" id="PR00300">
    <property type="entry name" value="CLPPROTEASEA"/>
</dbReference>
<dbReference type="InterPro" id="IPR027417">
    <property type="entry name" value="P-loop_NTPase"/>
</dbReference>
<reference evidence="14 15" key="1">
    <citation type="submission" date="2020-06" db="EMBL/GenBank/DDBJ databases">
        <title>Staphylococcus borealis sp. nov. -A novel member of the Staphylococcaceae family isolated from skin and blood in humans.</title>
        <authorList>
            <person name="Pain M."/>
            <person name="Wolden R."/>
            <person name="Jaen-Luchoro D."/>
            <person name="Salva-Serra F."/>
            <person name="Iglesias B.P."/>
            <person name="Karlsson R."/>
            <person name="Klingenberg C."/>
            <person name="Cavanagh J.P."/>
        </authorList>
    </citation>
    <scope>NUCLEOTIDE SEQUENCE [LARGE SCALE GENOMIC DNA]</scope>
    <source>
        <strain evidence="14 15">58-22</strain>
    </source>
</reference>
<keyword evidence="5 11" id="KW-0346">Stress response</keyword>
<keyword evidence="6" id="KW-0175">Coiled coil</keyword>
<feature type="domain" description="Clp R" evidence="13">
    <location>
        <begin position="3"/>
        <end position="145"/>
    </location>
</feature>
<dbReference type="NCBIfam" id="TIGR03346">
    <property type="entry name" value="chaperone_ClpB"/>
    <property type="match status" value="1"/>
</dbReference>
<dbReference type="RefSeq" id="WP_053029743.1">
    <property type="nucleotide sequence ID" value="NZ_CUEE01000004.1"/>
</dbReference>
<dbReference type="GeneID" id="74186147"/>
<dbReference type="Pfam" id="PF00004">
    <property type="entry name" value="AAA"/>
    <property type="match status" value="1"/>
</dbReference>
<dbReference type="InterPro" id="IPR004176">
    <property type="entry name" value="Clp_R_N"/>
</dbReference>
<dbReference type="Pfam" id="PF10431">
    <property type="entry name" value="ClpB_D2-small"/>
    <property type="match status" value="1"/>
</dbReference>
<evidence type="ECO:0000256" key="3">
    <source>
        <dbReference type="ARBA" id="ARBA00022741"/>
    </source>
</evidence>
<comment type="subunit">
    <text evidence="8">Homohexamer. The oligomerization is ATP-dependent.</text>
</comment>
<evidence type="ECO:0000256" key="8">
    <source>
        <dbReference type="ARBA" id="ARBA00026057"/>
    </source>
</evidence>
<dbReference type="InterPro" id="IPR041546">
    <property type="entry name" value="ClpA/ClpB_AAA_lid"/>
</dbReference>
<keyword evidence="2 9" id="KW-0677">Repeat</keyword>
<evidence type="ECO:0000256" key="10">
    <source>
        <dbReference type="RuleBase" id="RU004432"/>
    </source>
</evidence>
<dbReference type="Proteomes" id="UP000610527">
    <property type="component" value="Unassembled WGS sequence"/>
</dbReference>
<dbReference type="PROSITE" id="PS00870">
    <property type="entry name" value="CLPAB_1"/>
    <property type="match status" value="1"/>
</dbReference>
<comment type="subunit">
    <text evidence="11">Homohexamer; The oligomerization is ATP-dependent.</text>
</comment>
<dbReference type="SUPFAM" id="SSF81923">
    <property type="entry name" value="Double Clp-N motif"/>
    <property type="match status" value="1"/>
</dbReference>
<dbReference type="SUPFAM" id="SSF52540">
    <property type="entry name" value="P-loop containing nucleoside triphosphate hydrolases"/>
    <property type="match status" value="2"/>
</dbReference>
<dbReference type="Gene3D" id="3.40.50.300">
    <property type="entry name" value="P-loop containing nucleotide triphosphate hydrolases"/>
    <property type="match status" value="3"/>
</dbReference>
<evidence type="ECO:0000256" key="6">
    <source>
        <dbReference type="ARBA" id="ARBA00023054"/>
    </source>
</evidence>
<evidence type="ECO:0000256" key="5">
    <source>
        <dbReference type="ARBA" id="ARBA00023016"/>
    </source>
</evidence>
<evidence type="ECO:0000256" key="7">
    <source>
        <dbReference type="ARBA" id="ARBA00023186"/>
    </source>
</evidence>
<dbReference type="Pfam" id="PF17871">
    <property type="entry name" value="AAA_lid_9"/>
    <property type="match status" value="1"/>
</dbReference>
<keyword evidence="7 10" id="KW-0143">Chaperone</keyword>
<dbReference type="EMBL" id="JABVEG010000006">
    <property type="protein sequence ID" value="NUI83038.1"/>
    <property type="molecule type" value="Genomic_DNA"/>
</dbReference>
<evidence type="ECO:0000256" key="12">
    <source>
        <dbReference type="SAM" id="MobiDB-lite"/>
    </source>
</evidence>
<dbReference type="InterPro" id="IPR050130">
    <property type="entry name" value="ClpA_ClpB"/>
</dbReference>
<dbReference type="InterPro" id="IPR001270">
    <property type="entry name" value="ClpA/B"/>
</dbReference>
<dbReference type="Gene3D" id="1.10.1780.10">
    <property type="entry name" value="Clp, N-terminal domain"/>
    <property type="match status" value="1"/>
</dbReference>
<dbReference type="InterPro" id="IPR017730">
    <property type="entry name" value="Chaperonin_ClpB"/>
</dbReference>
<dbReference type="InterPro" id="IPR036628">
    <property type="entry name" value="Clp_N_dom_sf"/>
</dbReference>